<gene>
    <name evidence="2" type="ORF">PUN28_003366</name>
</gene>
<organism evidence="2 3">
    <name type="scientific">Cardiocondyla obscurior</name>
    <dbReference type="NCBI Taxonomy" id="286306"/>
    <lineage>
        <taxon>Eukaryota</taxon>
        <taxon>Metazoa</taxon>
        <taxon>Ecdysozoa</taxon>
        <taxon>Arthropoda</taxon>
        <taxon>Hexapoda</taxon>
        <taxon>Insecta</taxon>
        <taxon>Pterygota</taxon>
        <taxon>Neoptera</taxon>
        <taxon>Endopterygota</taxon>
        <taxon>Hymenoptera</taxon>
        <taxon>Apocrita</taxon>
        <taxon>Aculeata</taxon>
        <taxon>Formicoidea</taxon>
        <taxon>Formicidae</taxon>
        <taxon>Myrmicinae</taxon>
        <taxon>Cardiocondyla</taxon>
    </lineage>
</organism>
<feature type="region of interest" description="Disordered" evidence="1">
    <location>
        <begin position="1"/>
        <end position="39"/>
    </location>
</feature>
<dbReference type="EMBL" id="JADYXP020000003">
    <property type="protein sequence ID" value="KAL0128079.1"/>
    <property type="molecule type" value="Genomic_DNA"/>
</dbReference>
<feature type="compositionally biased region" description="Basic and acidic residues" evidence="1">
    <location>
        <begin position="7"/>
        <end position="19"/>
    </location>
</feature>
<evidence type="ECO:0000313" key="2">
    <source>
        <dbReference type="EMBL" id="KAL0128079.1"/>
    </source>
</evidence>
<dbReference type="AlphaFoldDB" id="A0AAW2GIM8"/>
<accession>A0AAW2GIM8</accession>
<dbReference type="Proteomes" id="UP001430953">
    <property type="component" value="Unassembled WGS sequence"/>
</dbReference>
<protein>
    <submittedName>
        <fullName evidence="2">Uncharacterized protein</fullName>
    </submittedName>
</protein>
<reference evidence="2 3" key="1">
    <citation type="submission" date="2023-03" db="EMBL/GenBank/DDBJ databases">
        <title>High recombination rates correlate with genetic variation in Cardiocondyla obscurior ants.</title>
        <authorList>
            <person name="Errbii M."/>
        </authorList>
    </citation>
    <scope>NUCLEOTIDE SEQUENCE [LARGE SCALE GENOMIC DNA]</scope>
    <source>
        <strain evidence="2">Alpha-2009</strain>
        <tissue evidence="2">Whole body</tissue>
    </source>
</reference>
<evidence type="ECO:0000313" key="3">
    <source>
        <dbReference type="Proteomes" id="UP001430953"/>
    </source>
</evidence>
<evidence type="ECO:0000256" key="1">
    <source>
        <dbReference type="SAM" id="MobiDB-lite"/>
    </source>
</evidence>
<proteinExistence type="predicted"/>
<name>A0AAW2GIM8_9HYME</name>
<sequence>MRRREMRYRFDDRGAERSARRQRSPVTIPHRQYVNTGPPLRAQGTLNQKASTLHDKAGKFTLSYIIKFFAHCGVDPLSATPPTTRVGVAHDRFTNAHSHLQTPARKQRVLAAPPPSETSIMPSASLNYLLFNYAAA</sequence>
<keyword evidence="3" id="KW-1185">Reference proteome</keyword>
<comment type="caution">
    <text evidence="2">The sequence shown here is derived from an EMBL/GenBank/DDBJ whole genome shotgun (WGS) entry which is preliminary data.</text>
</comment>